<reference evidence="16" key="1">
    <citation type="submission" date="2023-03" db="UniProtKB">
        <authorList>
            <consortium name="WormBaseParasite"/>
        </authorList>
    </citation>
    <scope>IDENTIFICATION</scope>
</reference>
<dbReference type="SUPFAM" id="SSF49899">
    <property type="entry name" value="Concanavalin A-like lectins/glucanases"/>
    <property type="match status" value="1"/>
</dbReference>
<dbReference type="CDD" id="cd12873">
    <property type="entry name" value="SPRY_DDX1"/>
    <property type="match status" value="1"/>
</dbReference>
<dbReference type="CDD" id="cd17938">
    <property type="entry name" value="DEADc_DDX1"/>
    <property type="match status" value="1"/>
</dbReference>
<keyword evidence="2" id="KW-0540">Nuclease</keyword>
<dbReference type="CDD" id="cd18787">
    <property type="entry name" value="SF2_C_DEAD"/>
    <property type="match status" value="1"/>
</dbReference>
<dbReference type="Gene3D" id="2.60.120.920">
    <property type="match status" value="1"/>
</dbReference>
<keyword evidence="15" id="KW-1185">Reference proteome</keyword>
<sequence>MTAFEELGMLPELGKAVEDMDWTLPTDIQSEAIPAILGGGDVLMAAETGSGKTGAFCLPVLQIVWEALRDQLVGKVHKPSSSISEKWSLNVYDRDSNLAIDPDGLLCQSRDPQKWNGARCNRGVFGKGKYYYEGTVTDDGLCRLGWSTSDALLDLGTDRNGFGYGGTGKKSTNKQFDNYGTSFTLGDTIGCLLDLDKGTMAFSKNGKILGKAFDIPQHIANAPLFPAVVLKNAEIRFNYGAEPFKSLPEGYTGVSSAPADCVMESPNGGSATITAKKHAEPNAPACIIIEPTKELAEQTNTQIETFKKYLEKPSIRNALVIGSVPVGEQVRMISAGVDIITCTPGRLEDFIQSGKISLSNVRFFILDEADSLVSAKTHLPTIERIHAALPKITASGDRLQMIVCSATLHNFDVKKLADKMMHFPQWVDLKGQDTVPDTVHHVVCMVDAKNDRMWIRIKPQERIQTDGMHVNDEIRPGSDYPETISEGTKILKGEYVLKAIRQHNMDQGIIFCRTKLDCDNLERFLNKRAPDLTCTCLHSDRRPEERTRNFDMFKRGKVRFLICTDVAARGIDVRGVPFVINVTLPDEKANYLHRIGRVGRAERSLLLYLCSYSLINVTLPDEKANYLHRIGRVGRAERSLLLYLCSYSRGDHKQKSNELLVEMEGMVKKIEEKYIVHILQTTVEGFISLSEICSSGYYLNKESFISARFLQILVSLSGVINVTLPDEKANYLHRIGRVGRAERMGLAISLVSSHPEKVWYHKCPSRGLHCRNTALTTQRGCAIWYDEPKLLEDIEEHLGVTIPQIDTDMVVPVDEFDGKVVYGSKRTTSGAMYKGHAVQLSGAVAQLADLERSLQLSYLRMFTPTAKAK</sequence>
<dbReference type="GO" id="GO:0003723">
    <property type="term" value="F:RNA binding"/>
    <property type="evidence" value="ECO:0007669"/>
    <property type="project" value="UniProtKB-UniRule"/>
</dbReference>
<dbReference type="Pfam" id="PF00270">
    <property type="entry name" value="DEAD"/>
    <property type="match status" value="2"/>
</dbReference>
<proteinExistence type="inferred from homology"/>
<dbReference type="Proteomes" id="UP000036681">
    <property type="component" value="Unplaced"/>
</dbReference>
<keyword evidence="3 10" id="KW-0547">Nucleotide-binding</keyword>
<evidence type="ECO:0000256" key="3">
    <source>
        <dbReference type="ARBA" id="ARBA00022741"/>
    </source>
</evidence>
<evidence type="ECO:0000256" key="1">
    <source>
        <dbReference type="ARBA" id="ARBA00008765"/>
    </source>
</evidence>
<dbReference type="InterPro" id="IPR001650">
    <property type="entry name" value="Helicase_C-like"/>
</dbReference>
<dbReference type="Gene3D" id="3.40.50.300">
    <property type="entry name" value="P-loop containing nucleotide triphosphate hydrolases"/>
    <property type="match status" value="4"/>
</dbReference>
<dbReference type="GO" id="GO:0004527">
    <property type="term" value="F:exonuclease activity"/>
    <property type="evidence" value="ECO:0007669"/>
    <property type="project" value="UniProtKB-KW"/>
</dbReference>
<evidence type="ECO:0000256" key="8">
    <source>
        <dbReference type="ARBA" id="ARBA00022884"/>
    </source>
</evidence>
<dbReference type="InterPro" id="IPR014014">
    <property type="entry name" value="RNA_helicase_DEAD_Q_motif"/>
</dbReference>
<dbReference type="Pfam" id="PF00622">
    <property type="entry name" value="SPRY"/>
    <property type="match status" value="1"/>
</dbReference>
<feature type="domain" description="Helicase ATP-binding" evidence="12">
    <location>
        <begin position="252"/>
        <end position="426"/>
    </location>
</feature>
<dbReference type="AlphaFoldDB" id="A0A9J2Q135"/>
<accession>A0A9J2Q135</accession>
<dbReference type="InterPro" id="IPR003877">
    <property type="entry name" value="SPRY_dom"/>
</dbReference>
<name>A0A9J2Q135_ASCLU</name>
<protein>
    <recommendedName>
        <fullName evidence="10">ATP-dependent RNA helicase</fullName>
        <ecNumber evidence="10">3.6.4.13</ecNumber>
    </recommendedName>
</protein>
<evidence type="ECO:0000259" key="11">
    <source>
        <dbReference type="PROSITE" id="PS50188"/>
    </source>
</evidence>
<dbReference type="PROSITE" id="PS50188">
    <property type="entry name" value="B302_SPRY"/>
    <property type="match status" value="1"/>
</dbReference>
<dbReference type="SUPFAM" id="SSF52540">
    <property type="entry name" value="P-loop containing nucleoside triphosphate hydrolases"/>
    <property type="match status" value="3"/>
</dbReference>
<dbReference type="InterPro" id="IPR011545">
    <property type="entry name" value="DEAD/DEAH_box_helicase_dom"/>
</dbReference>
<dbReference type="InterPro" id="IPR014001">
    <property type="entry name" value="Helicase_ATP-bd"/>
</dbReference>
<evidence type="ECO:0000256" key="9">
    <source>
        <dbReference type="PROSITE-ProRule" id="PRU00552"/>
    </source>
</evidence>
<dbReference type="GO" id="GO:0005524">
    <property type="term" value="F:ATP binding"/>
    <property type="evidence" value="ECO:0007669"/>
    <property type="project" value="UniProtKB-UniRule"/>
</dbReference>
<feature type="domain" description="Helicase C-terminal" evidence="13">
    <location>
        <begin position="492"/>
        <end position="660"/>
    </location>
</feature>
<evidence type="ECO:0000313" key="16">
    <source>
        <dbReference type="WBParaSite" id="ALUE_0001559201-mRNA-1"/>
    </source>
</evidence>
<keyword evidence="5 10" id="KW-0347">Helicase</keyword>
<evidence type="ECO:0000256" key="2">
    <source>
        <dbReference type="ARBA" id="ARBA00022722"/>
    </source>
</evidence>
<evidence type="ECO:0000256" key="6">
    <source>
        <dbReference type="ARBA" id="ARBA00022839"/>
    </source>
</evidence>
<dbReference type="WBParaSite" id="ALUE_0001559201-mRNA-1">
    <property type="protein sequence ID" value="ALUE_0001559201-mRNA-1"/>
    <property type="gene ID" value="ALUE_0001559201"/>
</dbReference>
<dbReference type="SMART" id="SM00490">
    <property type="entry name" value="HELICc"/>
    <property type="match status" value="1"/>
</dbReference>
<dbReference type="EC" id="3.6.4.13" evidence="10"/>
<dbReference type="PROSITE" id="PS51194">
    <property type="entry name" value="HELICASE_CTER"/>
    <property type="match status" value="1"/>
</dbReference>
<dbReference type="PROSITE" id="PS51192">
    <property type="entry name" value="HELICASE_ATP_BIND_1"/>
    <property type="match status" value="1"/>
</dbReference>
<feature type="short sequence motif" description="Q motif" evidence="9">
    <location>
        <begin position="2"/>
        <end position="30"/>
    </location>
</feature>
<evidence type="ECO:0000259" key="14">
    <source>
        <dbReference type="PROSITE" id="PS51195"/>
    </source>
</evidence>
<keyword evidence="6" id="KW-0269">Exonuclease</keyword>
<dbReference type="Pfam" id="PF00271">
    <property type="entry name" value="Helicase_C"/>
    <property type="match status" value="1"/>
</dbReference>
<dbReference type="InterPro" id="IPR027417">
    <property type="entry name" value="P-loop_NTPase"/>
</dbReference>
<dbReference type="InterPro" id="IPR043136">
    <property type="entry name" value="B30.2/SPRY_sf"/>
</dbReference>
<evidence type="ECO:0000259" key="12">
    <source>
        <dbReference type="PROSITE" id="PS51192"/>
    </source>
</evidence>
<keyword evidence="4 10" id="KW-0378">Hydrolase</keyword>
<comment type="function">
    <text evidence="10">RNA helicase.</text>
</comment>
<comment type="similarity">
    <text evidence="1">Belongs to the DEAD box helicase family. DDX1 subfamily.</text>
</comment>
<feature type="domain" description="B30.2/SPRY" evidence="11">
    <location>
        <begin position="67"/>
        <end position="244"/>
    </location>
</feature>
<dbReference type="GO" id="GO:0003724">
    <property type="term" value="F:RNA helicase activity"/>
    <property type="evidence" value="ECO:0007669"/>
    <property type="project" value="UniProtKB-EC"/>
</dbReference>
<evidence type="ECO:0000256" key="7">
    <source>
        <dbReference type="ARBA" id="ARBA00022840"/>
    </source>
</evidence>
<evidence type="ECO:0000259" key="13">
    <source>
        <dbReference type="PROSITE" id="PS51194"/>
    </source>
</evidence>
<feature type="domain" description="DEAD-box RNA helicase Q" evidence="14">
    <location>
        <begin position="2"/>
        <end position="30"/>
    </location>
</feature>
<evidence type="ECO:0000256" key="5">
    <source>
        <dbReference type="ARBA" id="ARBA00022806"/>
    </source>
</evidence>
<evidence type="ECO:0000256" key="4">
    <source>
        <dbReference type="ARBA" id="ARBA00022801"/>
    </source>
</evidence>
<dbReference type="InterPro" id="IPR001870">
    <property type="entry name" value="B30.2/SPRY"/>
</dbReference>
<dbReference type="FunFam" id="2.60.120.920:FF:000076">
    <property type="entry name" value="ATP-dependent RNA helicase DDX1"/>
    <property type="match status" value="1"/>
</dbReference>
<comment type="domain">
    <text evidence="10">The helicase domain is involved in the stimulation of RELA transcriptional activity.</text>
</comment>
<dbReference type="InterPro" id="IPR013320">
    <property type="entry name" value="ConA-like_dom_sf"/>
</dbReference>
<dbReference type="SMART" id="SM00449">
    <property type="entry name" value="SPRY"/>
    <property type="match status" value="1"/>
</dbReference>
<evidence type="ECO:0000256" key="10">
    <source>
        <dbReference type="RuleBase" id="RU365068"/>
    </source>
</evidence>
<keyword evidence="7 10" id="KW-0067">ATP-binding</keyword>
<dbReference type="PROSITE" id="PS51195">
    <property type="entry name" value="Q_MOTIF"/>
    <property type="match status" value="1"/>
</dbReference>
<dbReference type="SMART" id="SM00487">
    <property type="entry name" value="DEXDc"/>
    <property type="match status" value="1"/>
</dbReference>
<evidence type="ECO:0000313" key="15">
    <source>
        <dbReference type="Proteomes" id="UP000036681"/>
    </source>
</evidence>
<organism evidence="15 16">
    <name type="scientific">Ascaris lumbricoides</name>
    <name type="common">Giant roundworm</name>
    <dbReference type="NCBI Taxonomy" id="6252"/>
    <lineage>
        <taxon>Eukaryota</taxon>
        <taxon>Metazoa</taxon>
        <taxon>Ecdysozoa</taxon>
        <taxon>Nematoda</taxon>
        <taxon>Chromadorea</taxon>
        <taxon>Rhabditida</taxon>
        <taxon>Spirurina</taxon>
        <taxon>Ascaridomorpha</taxon>
        <taxon>Ascaridoidea</taxon>
        <taxon>Ascarididae</taxon>
        <taxon>Ascaris</taxon>
    </lineage>
</organism>
<dbReference type="PANTHER" id="PTHR24031">
    <property type="entry name" value="RNA HELICASE"/>
    <property type="match status" value="1"/>
</dbReference>
<comment type="catalytic activity">
    <reaction evidence="10">
        <text>ATP + H2O = ADP + phosphate + H(+)</text>
        <dbReference type="Rhea" id="RHEA:13065"/>
        <dbReference type="ChEBI" id="CHEBI:15377"/>
        <dbReference type="ChEBI" id="CHEBI:15378"/>
        <dbReference type="ChEBI" id="CHEBI:30616"/>
        <dbReference type="ChEBI" id="CHEBI:43474"/>
        <dbReference type="ChEBI" id="CHEBI:456216"/>
        <dbReference type="EC" id="3.6.4.13"/>
    </reaction>
</comment>
<keyword evidence="8 10" id="KW-0694">RNA-binding</keyword>